<gene>
    <name evidence="1" type="ORF">HNQ81_003063</name>
</gene>
<accession>A0A840V8M2</accession>
<dbReference type="RefSeq" id="WP_183352118.1">
    <property type="nucleotide sequence ID" value="NZ_JACHEO010000023.1"/>
</dbReference>
<dbReference type="Proteomes" id="UP000539642">
    <property type="component" value="Unassembled WGS sequence"/>
</dbReference>
<evidence type="ECO:0000313" key="1">
    <source>
        <dbReference type="EMBL" id="MBB5349311.1"/>
    </source>
</evidence>
<keyword evidence="2" id="KW-1185">Reference proteome</keyword>
<organism evidence="1 2">
    <name type="scientific">Desulfoprunum benzoelyticum</name>
    <dbReference type="NCBI Taxonomy" id="1506996"/>
    <lineage>
        <taxon>Bacteria</taxon>
        <taxon>Pseudomonadati</taxon>
        <taxon>Thermodesulfobacteriota</taxon>
        <taxon>Desulfobulbia</taxon>
        <taxon>Desulfobulbales</taxon>
        <taxon>Desulfobulbaceae</taxon>
        <taxon>Desulfoprunum</taxon>
    </lineage>
</organism>
<sequence length="159" mass="16787">MIDIIRVQNVTGASPVHDCDHIPISNCVDVKGGGCIINAGTGHVCVLSFDDGLAGNDDAGLRIAVAAAGSGILMPEIEDGVVSMRAAHGGQLRVDKKALAAIHSQVGIRINFLALEQAVVKNQLVAEIWLELAQGAEGTISRIEDLCRRYRPVIDVRPC</sequence>
<dbReference type="AlphaFoldDB" id="A0A840V8M2"/>
<evidence type="ECO:0000313" key="2">
    <source>
        <dbReference type="Proteomes" id="UP000539642"/>
    </source>
</evidence>
<reference evidence="1 2" key="1">
    <citation type="submission" date="2020-08" db="EMBL/GenBank/DDBJ databases">
        <title>Genomic Encyclopedia of Type Strains, Phase IV (KMG-IV): sequencing the most valuable type-strain genomes for metagenomic binning, comparative biology and taxonomic classification.</title>
        <authorList>
            <person name="Goeker M."/>
        </authorList>
    </citation>
    <scope>NUCLEOTIDE SEQUENCE [LARGE SCALE GENOMIC DNA]</scope>
    <source>
        <strain evidence="1 2">DSM 28570</strain>
    </source>
</reference>
<protein>
    <submittedName>
        <fullName evidence="1">Uncharacterized protein</fullName>
    </submittedName>
</protein>
<name>A0A840V8M2_9BACT</name>
<proteinExistence type="predicted"/>
<dbReference type="EMBL" id="JACHEO010000023">
    <property type="protein sequence ID" value="MBB5349311.1"/>
    <property type="molecule type" value="Genomic_DNA"/>
</dbReference>
<comment type="caution">
    <text evidence="1">The sequence shown here is derived from an EMBL/GenBank/DDBJ whole genome shotgun (WGS) entry which is preliminary data.</text>
</comment>